<proteinExistence type="predicted"/>
<keyword evidence="1" id="KW-0175">Coiled coil</keyword>
<sequence length="419" mass="46362">MMTDAGLVPHEPNITGLKLEIDEDKDSSIAATGYTALVSLSPVPSITSLTPEIDDDDQGLLNAATAETTLIPREPSVASFDLEEGLDEGLPDADTPNGALVPLELTIASLDLGKDDQDFADGIACVQAYWEQASQMDADTQEQMRHLIITKQFALGLSARQSISKHRLYRGLIGKDETNTWPIFLMLKAIYKELPRSYMRKVRAKGFVTNPEDHTNDYMAAYPDTILPRIFDTDTRKGREYREMWPRLKNTPTIYRKSRAKNDKQSNSKQPNATAADATVKTKPATVAPQASTSSHATSTYSGTRTSAAPSCSTVQQSDGRGTKRPAPDSTTETPTKRSYTREDDFEFDSVLMQMTLPGVPSSASTKVDMEKEVADLKEEMTKMRQQTNMFMRVTADVVTAMKTEIEDLKGEIKELKKQ</sequence>
<feature type="compositionally biased region" description="Low complexity" evidence="2">
    <location>
        <begin position="292"/>
        <end position="304"/>
    </location>
</feature>
<evidence type="ECO:0000256" key="2">
    <source>
        <dbReference type="SAM" id="MobiDB-lite"/>
    </source>
</evidence>
<dbReference type="EMBL" id="QLNT01000011">
    <property type="protein sequence ID" value="KAF3070218.1"/>
    <property type="molecule type" value="Genomic_DNA"/>
</dbReference>
<dbReference type="AlphaFoldDB" id="A0A9P5CBJ2"/>
<protein>
    <submittedName>
        <fullName evidence="3">Uncharacterized protein</fullName>
    </submittedName>
</protein>
<evidence type="ECO:0000256" key="1">
    <source>
        <dbReference type="SAM" id="Coils"/>
    </source>
</evidence>
<comment type="caution">
    <text evidence="3">The sequence shown here is derived from an EMBL/GenBank/DDBJ whole genome shotgun (WGS) entry which is preliminary data.</text>
</comment>
<dbReference type="Proteomes" id="UP000801864">
    <property type="component" value="Unassembled WGS sequence"/>
</dbReference>
<keyword evidence="4" id="KW-1185">Reference proteome</keyword>
<feature type="compositionally biased region" description="Polar residues" evidence="2">
    <location>
        <begin position="305"/>
        <end position="320"/>
    </location>
</feature>
<gene>
    <name evidence="3" type="ORF">CFAM422_006698</name>
</gene>
<reference evidence="3 4" key="1">
    <citation type="submission" date="2018-06" db="EMBL/GenBank/DDBJ databases">
        <title>Genome analysis of cellulolytic fungus Trichoderma lentiforme CFAM-422.</title>
        <authorList>
            <person name="Steindorff A.S."/>
            <person name="Formighieri E.F."/>
            <person name="Midorikawa G.E.O."/>
            <person name="Tamietti M.S."/>
            <person name="Ramos E.Z."/>
            <person name="Silva A.S."/>
            <person name="Bon E.P.S."/>
            <person name="Mendes T.D."/>
            <person name="Damaso M.C.T."/>
            <person name="Favaro L.C.L."/>
        </authorList>
    </citation>
    <scope>NUCLEOTIDE SEQUENCE [LARGE SCALE GENOMIC DNA]</scope>
    <source>
        <strain evidence="3 4">CFAM-422</strain>
    </source>
</reference>
<feature type="compositionally biased region" description="Polar residues" evidence="2">
    <location>
        <begin position="329"/>
        <end position="338"/>
    </location>
</feature>
<accession>A0A9P5CBJ2</accession>
<feature type="region of interest" description="Disordered" evidence="2">
    <location>
        <begin position="252"/>
        <end position="343"/>
    </location>
</feature>
<feature type="coiled-coil region" evidence="1">
    <location>
        <begin position="367"/>
        <end position="419"/>
    </location>
</feature>
<name>A0A9P5CBJ2_9HYPO</name>
<organism evidence="3 4">
    <name type="scientific">Trichoderma lentiforme</name>
    <dbReference type="NCBI Taxonomy" id="1567552"/>
    <lineage>
        <taxon>Eukaryota</taxon>
        <taxon>Fungi</taxon>
        <taxon>Dikarya</taxon>
        <taxon>Ascomycota</taxon>
        <taxon>Pezizomycotina</taxon>
        <taxon>Sordariomycetes</taxon>
        <taxon>Hypocreomycetidae</taxon>
        <taxon>Hypocreales</taxon>
        <taxon>Hypocreaceae</taxon>
        <taxon>Trichoderma</taxon>
    </lineage>
</organism>
<evidence type="ECO:0000313" key="3">
    <source>
        <dbReference type="EMBL" id="KAF3070218.1"/>
    </source>
</evidence>
<evidence type="ECO:0000313" key="4">
    <source>
        <dbReference type="Proteomes" id="UP000801864"/>
    </source>
</evidence>